<keyword evidence="9 11" id="KW-0057">Aromatic amino acid biosynthesis</keyword>
<dbReference type="NCBIfam" id="NF010552">
    <property type="entry name" value="PRK13946.1"/>
    <property type="match status" value="1"/>
</dbReference>
<sequence>MTSSPHIELTLDRPIVLVGLMGCGKSSIGKRLAMRAGIPFRDADVEIEAAAGLTVSEIFERHGEQHFREGERRVIARLLEEPPHILATGGGAFMDASTRAKIKESGLSVWLKVDLDELVRRTARRNTRPLLKNGDPRETLGRLIDLRYPTYAEADITVEGSAQDHDEMVMRVANAIRDYQKPSL</sequence>
<reference evidence="13" key="1">
    <citation type="journal article" date="2019" name="Int. J. Syst. Evol. Microbiol.">
        <title>The Global Catalogue of Microorganisms (GCM) 10K type strain sequencing project: providing services to taxonomists for standard genome sequencing and annotation.</title>
        <authorList>
            <consortium name="The Broad Institute Genomics Platform"/>
            <consortium name="The Broad Institute Genome Sequencing Center for Infectious Disease"/>
            <person name="Wu L."/>
            <person name="Ma J."/>
        </authorList>
    </citation>
    <scope>NUCLEOTIDE SEQUENCE [LARGE SCALE GENOMIC DNA]</scope>
    <source>
        <strain evidence="13">CGMCC 1.19062</strain>
    </source>
</reference>
<evidence type="ECO:0000313" key="12">
    <source>
        <dbReference type="EMBL" id="MFD2261481.1"/>
    </source>
</evidence>
<keyword evidence="11" id="KW-0963">Cytoplasm</keyword>
<dbReference type="PROSITE" id="PS01128">
    <property type="entry name" value="SHIKIMATE_KINASE"/>
    <property type="match status" value="1"/>
</dbReference>
<dbReference type="Pfam" id="PF01202">
    <property type="entry name" value="SKI"/>
    <property type="match status" value="1"/>
</dbReference>
<feature type="binding site" evidence="11">
    <location>
        <position position="147"/>
    </location>
    <ligand>
        <name>substrate</name>
    </ligand>
</feature>
<feature type="binding site" evidence="11">
    <location>
        <position position="163"/>
    </location>
    <ligand>
        <name>ATP</name>
        <dbReference type="ChEBI" id="CHEBI:30616"/>
    </ligand>
</feature>
<evidence type="ECO:0000256" key="8">
    <source>
        <dbReference type="ARBA" id="ARBA00022840"/>
    </source>
</evidence>
<dbReference type="PRINTS" id="PR01100">
    <property type="entry name" value="SHIKIMTKNASE"/>
</dbReference>
<evidence type="ECO:0000313" key="13">
    <source>
        <dbReference type="Proteomes" id="UP001597295"/>
    </source>
</evidence>
<keyword evidence="11" id="KW-0460">Magnesium</keyword>
<comment type="cofactor">
    <cofactor evidence="11">
        <name>Mg(2+)</name>
        <dbReference type="ChEBI" id="CHEBI:18420"/>
    </cofactor>
    <text evidence="11">Binds 1 Mg(2+) ion per subunit.</text>
</comment>
<feature type="binding site" evidence="11">
    <location>
        <position position="68"/>
    </location>
    <ligand>
        <name>substrate</name>
    </ligand>
</feature>
<dbReference type="InterPro" id="IPR031322">
    <property type="entry name" value="Shikimate/glucono_kinase"/>
</dbReference>
<dbReference type="EC" id="2.7.1.71" evidence="3 11"/>
<gene>
    <name evidence="11" type="primary">aroK</name>
    <name evidence="12" type="ORF">ACFSM5_01185</name>
</gene>
<keyword evidence="5 11" id="KW-0808">Transferase</keyword>
<dbReference type="EMBL" id="JBHUIP010000001">
    <property type="protein sequence ID" value="MFD2261481.1"/>
    <property type="molecule type" value="Genomic_DNA"/>
</dbReference>
<comment type="caution">
    <text evidence="12">The sequence shown here is derived from an EMBL/GenBank/DDBJ whole genome shotgun (WGS) entry which is preliminary data.</text>
</comment>
<dbReference type="HAMAP" id="MF_00109">
    <property type="entry name" value="Shikimate_kinase"/>
    <property type="match status" value="1"/>
</dbReference>
<evidence type="ECO:0000256" key="5">
    <source>
        <dbReference type="ARBA" id="ARBA00022679"/>
    </source>
</evidence>
<dbReference type="InterPro" id="IPR023000">
    <property type="entry name" value="Shikimate_kinase_CS"/>
</dbReference>
<name>A0ABW5DNG3_9PROT</name>
<keyword evidence="6 11" id="KW-0547">Nucleotide-binding</keyword>
<accession>A0ABW5DNG3</accession>
<comment type="pathway">
    <text evidence="1 11">Metabolic intermediate biosynthesis; chorismate biosynthesis; chorismate from D-erythrose 4-phosphate and phosphoenolpyruvate: step 5/7.</text>
</comment>
<evidence type="ECO:0000256" key="2">
    <source>
        <dbReference type="ARBA" id="ARBA00006997"/>
    </source>
</evidence>
<proteinExistence type="inferred from homology"/>
<feature type="binding site" evidence="11">
    <location>
        <position position="26"/>
    </location>
    <ligand>
        <name>Mg(2+)</name>
        <dbReference type="ChEBI" id="CHEBI:18420"/>
    </ligand>
</feature>
<dbReference type="GO" id="GO:0004765">
    <property type="term" value="F:shikimate kinase activity"/>
    <property type="evidence" value="ECO:0007669"/>
    <property type="project" value="UniProtKB-EC"/>
</dbReference>
<evidence type="ECO:0000256" key="1">
    <source>
        <dbReference type="ARBA" id="ARBA00004842"/>
    </source>
</evidence>
<evidence type="ECO:0000256" key="3">
    <source>
        <dbReference type="ARBA" id="ARBA00012154"/>
    </source>
</evidence>
<comment type="function">
    <text evidence="11">Catalyzes the specific phosphorylation of the 3-hydroxyl group of shikimic acid using ATP as a cosubstrate.</text>
</comment>
<keyword evidence="4 11" id="KW-0028">Amino-acid biosynthesis</keyword>
<evidence type="ECO:0000256" key="6">
    <source>
        <dbReference type="ARBA" id="ARBA00022741"/>
    </source>
</evidence>
<evidence type="ECO:0000256" key="7">
    <source>
        <dbReference type="ARBA" id="ARBA00022777"/>
    </source>
</evidence>
<dbReference type="InterPro" id="IPR000623">
    <property type="entry name" value="Shikimate_kinase/TSH1"/>
</dbReference>
<evidence type="ECO:0000256" key="9">
    <source>
        <dbReference type="ARBA" id="ARBA00023141"/>
    </source>
</evidence>
<feature type="binding site" evidence="11">
    <location>
        <position position="44"/>
    </location>
    <ligand>
        <name>substrate</name>
    </ligand>
</feature>
<feature type="binding site" evidence="11">
    <location>
        <position position="128"/>
    </location>
    <ligand>
        <name>ATP</name>
        <dbReference type="ChEBI" id="CHEBI:30616"/>
    </ligand>
</feature>
<protein>
    <recommendedName>
        <fullName evidence="3 11">Shikimate kinase</fullName>
        <shortName evidence="11">SK</shortName>
        <ecNumber evidence="3 11">2.7.1.71</ecNumber>
    </recommendedName>
</protein>
<comment type="subunit">
    <text evidence="11">Monomer.</text>
</comment>
<evidence type="ECO:0000256" key="11">
    <source>
        <dbReference type="HAMAP-Rule" id="MF_00109"/>
    </source>
</evidence>
<comment type="catalytic activity">
    <reaction evidence="10 11">
        <text>shikimate + ATP = 3-phosphoshikimate + ADP + H(+)</text>
        <dbReference type="Rhea" id="RHEA:13121"/>
        <dbReference type="ChEBI" id="CHEBI:15378"/>
        <dbReference type="ChEBI" id="CHEBI:30616"/>
        <dbReference type="ChEBI" id="CHEBI:36208"/>
        <dbReference type="ChEBI" id="CHEBI:145989"/>
        <dbReference type="ChEBI" id="CHEBI:456216"/>
        <dbReference type="EC" id="2.7.1.71"/>
    </reaction>
</comment>
<dbReference type="SUPFAM" id="SSF52540">
    <property type="entry name" value="P-loop containing nucleoside triphosphate hydrolases"/>
    <property type="match status" value="1"/>
</dbReference>
<dbReference type="CDD" id="cd00464">
    <property type="entry name" value="SK"/>
    <property type="match status" value="1"/>
</dbReference>
<keyword evidence="8 11" id="KW-0067">ATP-binding</keyword>
<keyword evidence="7 11" id="KW-0418">Kinase</keyword>
<keyword evidence="11" id="KW-0479">Metal-binding</keyword>
<evidence type="ECO:0000256" key="10">
    <source>
        <dbReference type="ARBA" id="ARBA00048567"/>
    </source>
</evidence>
<dbReference type="PANTHER" id="PTHR21087">
    <property type="entry name" value="SHIKIMATE KINASE"/>
    <property type="match status" value="1"/>
</dbReference>
<dbReference type="PANTHER" id="PTHR21087:SF16">
    <property type="entry name" value="SHIKIMATE KINASE 1, CHLOROPLASTIC"/>
    <property type="match status" value="1"/>
</dbReference>
<dbReference type="RefSeq" id="WP_379874328.1">
    <property type="nucleotide sequence ID" value="NZ_JBHUIP010000001.1"/>
</dbReference>
<dbReference type="InterPro" id="IPR027417">
    <property type="entry name" value="P-loop_NTPase"/>
</dbReference>
<evidence type="ECO:0000256" key="4">
    <source>
        <dbReference type="ARBA" id="ARBA00022605"/>
    </source>
</evidence>
<comment type="similarity">
    <text evidence="2 11">Belongs to the shikimate kinase family.</text>
</comment>
<organism evidence="12 13">
    <name type="scientific">Lacibacterium aquatile</name>
    <dbReference type="NCBI Taxonomy" id="1168082"/>
    <lineage>
        <taxon>Bacteria</taxon>
        <taxon>Pseudomonadati</taxon>
        <taxon>Pseudomonadota</taxon>
        <taxon>Alphaproteobacteria</taxon>
        <taxon>Rhodospirillales</taxon>
        <taxon>Rhodospirillaceae</taxon>
    </lineage>
</organism>
<feature type="binding site" evidence="11">
    <location>
        <position position="90"/>
    </location>
    <ligand>
        <name>substrate</name>
    </ligand>
</feature>
<keyword evidence="13" id="KW-1185">Reference proteome</keyword>
<dbReference type="Proteomes" id="UP001597295">
    <property type="component" value="Unassembled WGS sequence"/>
</dbReference>
<comment type="subcellular location">
    <subcellularLocation>
        <location evidence="11">Cytoplasm</location>
    </subcellularLocation>
</comment>
<feature type="binding site" evidence="11">
    <location>
        <begin position="22"/>
        <end position="27"/>
    </location>
    <ligand>
        <name>ATP</name>
        <dbReference type="ChEBI" id="CHEBI:30616"/>
    </ligand>
</feature>
<dbReference type="Gene3D" id="3.40.50.300">
    <property type="entry name" value="P-loop containing nucleotide triphosphate hydrolases"/>
    <property type="match status" value="1"/>
</dbReference>